<dbReference type="GO" id="GO:0006406">
    <property type="term" value="P:mRNA export from nucleus"/>
    <property type="evidence" value="ECO:0007669"/>
    <property type="project" value="UniProtKB-UniRule"/>
</dbReference>
<dbReference type="GO" id="GO:0006368">
    <property type="term" value="P:transcription elongation by RNA polymerase II"/>
    <property type="evidence" value="ECO:0007669"/>
    <property type="project" value="UniProtKB-UniRule"/>
</dbReference>
<proteinExistence type="inferred from homology"/>
<keyword evidence="3" id="KW-1185">Reference proteome</keyword>
<keyword evidence="1" id="KW-0509">mRNA transport</keyword>
<keyword evidence="1" id="KW-0653">Protein transport</keyword>
<comment type="subunit">
    <text evidence="1">Component of the nuclear pore complex (NPC)-associated TREX-2 complex (transcription and export complex 2), composed of at least SUS1, SAC3, THP1, SEM1, and CDC31. TREX-2 contains 2 SUS1 chains. The TREX-2 complex interacts with the nucleoporin NUP1. Component of the 1.8 MDa SAGA transcription coactivator-HAT complex. SAGA is built of 5 distinct domains with specialized functions. Within the SAGA complex, SUS1, SGF11, SGF73 and UBP8 form an additional subcomplex of SAGA called the DUB module (deubiquitination module). Interacts directly with THP1, SAC3, SGF11, and with the RNA polymerase II.</text>
</comment>
<protein>
    <recommendedName>
        <fullName evidence="1">Transcription and mRNA export factor SUS1</fullName>
    </recommendedName>
</protein>
<dbReference type="GO" id="GO:0000932">
    <property type="term" value="C:P-body"/>
    <property type="evidence" value="ECO:0007669"/>
    <property type="project" value="UniProtKB-SubCell"/>
</dbReference>
<sequence length="144" mass="15955">MKFFGGLLTGGLPGRRTPCTPAIHIHPRTPNLQIPIHPPVSSKPPPMSTSNPTPTLRAQLSTHLLHSGAYDRINSHLRLRLEECGWSSEMRALAREQSRAQGQVKFDQLLSAIEQKGVESVPDTIKIEILGMLREVLEEVVELP</sequence>
<dbReference type="EMBL" id="BACD03000084">
    <property type="protein sequence ID" value="GAO52744.1"/>
    <property type="molecule type" value="Genomic_DNA"/>
</dbReference>
<dbReference type="GO" id="GO:0005654">
    <property type="term" value="C:nucleoplasm"/>
    <property type="evidence" value="ECO:0007669"/>
    <property type="project" value="UniProtKB-SubCell"/>
</dbReference>
<reference evidence="2 3" key="1">
    <citation type="journal article" date="2011" name="J. Gen. Appl. Microbiol.">
        <title>Draft genome sequencing of the enigmatic yeast Saitoella complicata.</title>
        <authorList>
            <person name="Nishida H."/>
            <person name="Hamamoto M."/>
            <person name="Sugiyama J."/>
        </authorList>
    </citation>
    <scope>NUCLEOTIDE SEQUENCE [LARGE SCALE GENOMIC DNA]</scope>
    <source>
        <strain evidence="2 3">NRRL Y-17804</strain>
    </source>
</reference>
<name>A0A0E9NSB3_SAICN</name>
<dbReference type="GO" id="GO:0006325">
    <property type="term" value="P:chromatin organization"/>
    <property type="evidence" value="ECO:0007669"/>
    <property type="project" value="UniProtKB-KW"/>
</dbReference>
<organism evidence="2 3">
    <name type="scientific">Saitoella complicata (strain BCRC 22490 / CBS 7301 / JCM 7358 / NBRC 10748 / NRRL Y-17804)</name>
    <dbReference type="NCBI Taxonomy" id="698492"/>
    <lineage>
        <taxon>Eukaryota</taxon>
        <taxon>Fungi</taxon>
        <taxon>Dikarya</taxon>
        <taxon>Ascomycota</taxon>
        <taxon>Taphrinomycotina</taxon>
        <taxon>Taphrinomycotina incertae sedis</taxon>
        <taxon>Saitoella</taxon>
    </lineage>
</organism>
<dbReference type="STRING" id="698492.A0A0E9NSB3"/>
<comment type="subcellular location">
    <subcellularLocation>
        <location evidence="1">Nucleus</location>
        <location evidence="1">Nucleoplasm</location>
    </subcellularLocation>
    <subcellularLocation>
        <location evidence="1">Cytoplasm</location>
        <location evidence="1">P-body</location>
    </subcellularLocation>
</comment>
<dbReference type="GO" id="GO:0003713">
    <property type="term" value="F:transcription coactivator activity"/>
    <property type="evidence" value="ECO:0007669"/>
    <property type="project" value="UniProtKB-UniRule"/>
</dbReference>
<reference evidence="2 3" key="3">
    <citation type="journal article" date="2015" name="Genome Announc.">
        <title>Draft Genome Sequence of the Archiascomycetous Yeast Saitoella complicata.</title>
        <authorList>
            <person name="Yamauchi K."/>
            <person name="Kondo S."/>
            <person name="Hamamoto M."/>
            <person name="Takahashi Y."/>
            <person name="Ogura Y."/>
            <person name="Hayashi T."/>
            <person name="Nishida H."/>
        </authorList>
    </citation>
    <scope>NUCLEOTIDE SEQUENCE [LARGE SCALE GENOMIC DNA]</scope>
    <source>
        <strain evidence="2 3">NRRL Y-17804</strain>
    </source>
</reference>
<dbReference type="InterPro" id="IPR038212">
    <property type="entry name" value="TF_EnY2_sf"/>
</dbReference>
<dbReference type="PANTHER" id="PTHR12514">
    <property type="entry name" value="ENHANCER OF YELLOW 2 TRANSCRIPTION FACTOR"/>
    <property type="match status" value="1"/>
</dbReference>
<dbReference type="GO" id="GO:0071819">
    <property type="term" value="C:DUBm complex"/>
    <property type="evidence" value="ECO:0007669"/>
    <property type="project" value="UniProtKB-UniRule"/>
</dbReference>
<reference evidence="2 3" key="2">
    <citation type="journal article" date="2014" name="J. Gen. Appl. Microbiol.">
        <title>The early diverging ascomycetous budding yeast Saitoella complicata has three histone deacetylases belonging to the Clr6, Hos2, and Rpd3 lineages.</title>
        <authorList>
            <person name="Nishida H."/>
            <person name="Matsumoto T."/>
            <person name="Kondo S."/>
            <person name="Hamamoto M."/>
            <person name="Yoshikawa H."/>
        </authorList>
    </citation>
    <scope>NUCLEOTIDE SEQUENCE [LARGE SCALE GENOMIC DNA]</scope>
    <source>
        <strain evidence="2 3">NRRL Y-17804</strain>
    </source>
</reference>
<dbReference type="GO" id="GO:0015031">
    <property type="term" value="P:protein transport"/>
    <property type="evidence" value="ECO:0007669"/>
    <property type="project" value="UniProtKB-KW"/>
</dbReference>
<comment type="similarity">
    <text evidence="1">Belongs to the ENY2 family.</text>
</comment>
<evidence type="ECO:0000313" key="3">
    <source>
        <dbReference type="Proteomes" id="UP000033140"/>
    </source>
</evidence>
<keyword evidence="1" id="KW-0813">Transport</keyword>
<dbReference type="GO" id="GO:0070390">
    <property type="term" value="C:transcription export complex 2"/>
    <property type="evidence" value="ECO:0007669"/>
    <property type="project" value="UniProtKB-UniRule"/>
</dbReference>
<keyword evidence="1" id="KW-0811">Translocation</keyword>
<evidence type="ECO:0000256" key="1">
    <source>
        <dbReference type="HAMAP-Rule" id="MF_03046"/>
    </source>
</evidence>
<comment type="function">
    <text evidence="1">Involved in mRNA export coupled transcription activation by association with both the TREX-2 and the SAGA complexes. At the promoters, SAGA is required for recruitment of the basal transcription machinery. It influences RNA polymerase II transcriptional activity through different activities such as TBP interaction and promoter selectivity, interaction with transcription activators, and chromatin modification through histone acetylation and deubiquitination. Within the SAGA complex, participates to a subcomplex required for deubiquitination of H2B and for the maintenance of steady-state H3 methylation levels. The TREX-2 complex functions in docking export-competent ribonucleoprotein particles (mRNPs) to the nuclear entrance of the nuclear pore complex (nuclear basket). TREX-2 participates in mRNA export and accurate chromatin positioning in the nucleus by tethering genes to the nuclear periphery. May also be involved in cytoplasmic mRNA decay by interaction with components of P-bodies.</text>
</comment>
<dbReference type="GO" id="GO:0005643">
    <property type="term" value="C:nuclear pore"/>
    <property type="evidence" value="ECO:0007669"/>
    <property type="project" value="UniProtKB-UniRule"/>
</dbReference>
<keyword evidence="1" id="KW-0010">Activator</keyword>
<dbReference type="GO" id="GO:0000124">
    <property type="term" value="C:SAGA complex"/>
    <property type="evidence" value="ECO:0007669"/>
    <property type="project" value="UniProtKB-UniRule"/>
</dbReference>
<dbReference type="InterPro" id="IPR018783">
    <property type="entry name" value="TF_ENY2"/>
</dbReference>
<dbReference type="Pfam" id="PF10163">
    <property type="entry name" value="EnY2"/>
    <property type="match status" value="1"/>
</dbReference>
<keyword evidence="1" id="KW-0156">Chromatin regulator</keyword>
<gene>
    <name evidence="1" type="primary">SUS1</name>
    <name evidence="2" type="ORF">G7K_6813-t1</name>
</gene>
<accession>A0A0E9NSB3</accession>
<comment type="caution">
    <text evidence="2">The sequence shown here is derived from an EMBL/GenBank/DDBJ whole genome shotgun (WGS) entry which is preliminary data.</text>
</comment>
<evidence type="ECO:0000313" key="2">
    <source>
        <dbReference type="EMBL" id="GAO52744.1"/>
    </source>
</evidence>
<dbReference type="Gene3D" id="1.10.246.140">
    <property type="match status" value="1"/>
</dbReference>
<dbReference type="OMA" id="RLMCRNI"/>
<dbReference type="AlphaFoldDB" id="A0A0E9NSB3"/>
<keyword evidence="1" id="KW-0963">Cytoplasm</keyword>
<keyword evidence="1" id="KW-0805">Transcription regulation</keyword>
<keyword evidence="1" id="KW-0539">Nucleus</keyword>
<dbReference type="HAMAP" id="MF_03046">
    <property type="entry name" value="ENY2_Sus1"/>
    <property type="match status" value="1"/>
</dbReference>
<dbReference type="Proteomes" id="UP000033140">
    <property type="component" value="Unassembled WGS sequence"/>
</dbReference>
<keyword evidence="1" id="KW-0804">Transcription</keyword>